<comment type="subcellular location">
    <subcellularLocation>
        <location evidence="1">Secreted</location>
    </subcellularLocation>
</comment>
<name>A0A9Q0P1T3_SALPP</name>
<dbReference type="PANTHER" id="PTHR47967:SF66">
    <property type="entry name" value="ASPARTIC PROTEINASE CDR1-RELATED"/>
    <property type="match status" value="1"/>
</dbReference>
<reference evidence="11" key="2">
    <citation type="journal article" date="2023" name="Int. J. Mol. Sci.">
        <title>De Novo Assembly and Annotation of 11 Diverse Shrub Willow (Salix) Genomes Reveals Novel Gene Organization in Sex-Linked Regions.</title>
        <authorList>
            <person name="Hyden B."/>
            <person name="Feng K."/>
            <person name="Yates T.B."/>
            <person name="Jawdy S."/>
            <person name="Cereghino C."/>
            <person name="Smart L.B."/>
            <person name="Muchero W."/>
        </authorList>
    </citation>
    <scope>NUCLEOTIDE SEQUENCE</scope>
    <source>
        <tissue evidence="11">Shoot tip</tissue>
    </source>
</reference>
<dbReference type="GO" id="GO:0004190">
    <property type="term" value="F:aspartic-type endopeptidase activity"/>
    <property type="evidence" value="ECO:0007669"/>
    <property type="project" value="UniProtKB-KW"/>
</dbReference>
<evidence type="ECO:0000313" key="12">
    <source>
        <dbReference type="Proteomes" id="UP001151532"/>
    </source>
</evidence>
<accession>A0A9Q0P1T3</accession>
<feature type="signal peptide" evidence="9">
    <location>
        <begin position="1"/>
        <end position="27"/>
    </location>
</feature>
<evidence type="ECO:0000256" key="9">
    <source>
        <dbReference type="SAM" id="SignalP"/>
    </source>
</evidence>
<dbReference type="GO" id="GO:0005576">
    <property type="term" value="C:extracellular region"/>
    <property type="evidence" value="ECO:0007669"/>
    <property type="project" value="UniProtKB-SubCell"/>
</dbReference>
<proteinExistence type="inferred from homology"/>
<comment type="caution">
    <text evidence="11">The sequence shown here is derived from an EMBL/GenBank/DDBJ whole genome shotgun (WGS) entry which is preliminary data.</text>
</comment>
<dbReference type="EMBL" id="JAPFFK010000020">
    <property type="protein sequence ID" value="KAJ6680011.1"/>
    <property type="molecule type" value="Genomic_DNA"/>
</dbReference>
<dbReference type="Proteomes" id="UP001151532">
    <property type="component" value="Chromosome 14"/>
</dbReference>
<keyword evidence="6" id="KW-0064">Aspartyl protease</keyword>
<dbReference type="PROSITE" id="PS51767">
    <property type="entry name" value="PEPTIDASE_A1"/>
    <property type="match status" value="1"/>
</dbReference>
<dbReference type="InterPro" id="IPR002328">
    <property type="entry name" value="ADH_Zn_CS"/>
</dbReference>
<dbReference type="InterPro" id="IPR021109">
    <property type="entry name" value="Peptidase_aspartic_dom_sf"/>
</dbReference>
<dbReference type="InterPro" id="IPR032861">
    <property type="entry name" value="TAXi_N"/>
</dbReference>
<keyword evidence="8" id="KW-0325">Glycoprotein</keyword>
<dbReference type="InterPro" id="IPR034161">
    <property type="entry name" value="Pepsin-like_plant"/>
</dbReference>
<keyword evidence="3" id="KW-0964">Secreted</keyword>
<dbReference type="AlphaFoldDB" id="A0A9Q0P1T3"/>
<dbReference type="Pfam" id="PF14543">
    <property type="entry name" value="TAXi_N"/>
    <property type="match status" value="1"/>
</dbReference>
<evidence type="ECO:0000256" key="8">
    <source>
        <dbReference type="ARBA" id="ARBA00023180"/>
    </source>
</evidence>
<dbReference type="InterPro" id="IPR001969">
    <property type="entry name" value="Aspartic_peptidase_AS"/>
</dbReference>
<keyword evidence="5 9" id="KW-0732">Signal</keyword>
<evidence type="ECO:0000256" key="4">
    <source>
        <dbReference type="ARBA" id="ARBA00022670"/>
    </source>
</evidence>
<dbReference type="Pfam" id="PF14541">
    <property type="entry name" value="TAXi_C"/>
    <property type="match status" value="1"/>
</dbReference>
<dbReference type="OrthoDB" id="816532at2759"/>
<sequence length="443" mass="46990">MADFQSPLSFPLAIALLCVSSFGCICAHRVGFTVDLIHRDSPLSPFYNSEETDLQRINNALRRSISRVHHFDPAAAASVSPKAAESDVTSNRGEYLMSLSVGTPPFKIMGIADTGSDLIWTQCKPCQRCYKQVDPLFDPKSSKTYRDFSCDARKCRLLEQSSCSGNICQYQYSYGDQSYTMGNVASDTITLDSTAGSPVSFPKTVIGCGHENGGTFSEKGSGIVGLGAGPLSLVSQMGSSVGGKFSYCLVPFSSRAGNSSKLNFGGSAVVSGPGVQSTPLLSSKTMSTFYVLTLEAMSVGNERIKFGGSSSGTGEGNIIIDSGTTLTIVPEDFFSDFSSAVGNQVHGQRAEDPSGSLSVCYSATSDLKVPAITAHFTGADVKLKSVNTFIQVSDDVVCLAFVPTASGISIYGNVAQMNFLVGYNIQGKSLSFQANRLHQKVIR</sequence>
<evidence type="ECO:0000256" key="6">
    <source>
        <dbReference type="ARBA" id="ARBA00022750"/>
    </source>
</evidence>
<dbReference type="PROSITE" id="PS00141">
    <property type="entry name" value="ASP_PROTEASE"/>
    <property type="match status" value="1"/>
</dbReference>
<dbReference type="GO" id="GO:0016491">
    <property type="term" value="F:oxidoreductase activity"/>
    <property type="evidence" value="ECO:0007669"/>
    <property type="project" value="InterPro"/>
</dbReference>
<dbReference type="Gene3D" id="2.40.70.10">
    <property type="entry name" value="Acid Proteases"/>
    <property type="match status" value="2"/>
</dbReference>
<keyword evidence="4" id="KW-0645">Protease</keyword>
<dbReference type="FunFam" id="2.40.70.10:FF:000016">
    <property type="entry name" value="Probable aspartic protease At2g35615"/>
    <property type="match status" value="1"/>
</dbReference>
<keyword evidence="7" id="KW-0378">Hydrolase</keyword>
<dbReference type="PROSITE" id="PS00059">
    <property type="entry name" value="ADH_ZINC"/>
    <property type="match status" value="1"/>
</dbReference>
<dbReference type="PANTHER" id="PTHR47967">
    <property type="entry name" value="OS07G0603500 PROTEIN-RELATED"/>
    <property type="match status" value="1"/>
</dbReference>
<feature type="domain" description="Peptidase A1" evidence="10">
    <location>
        <begin position="95"/>
        <end position="433"/>
    </location>
</feature>
<dbReference type="FunFam" id="2.40.70.10:FF:000050">
    <property type="entry name" value="Aspartic proteinase CDR1"/>
    <property type="match status" value="1"/>
</dbReference>
<evidence type="ECO:0000256" key="3">
    <source>
        <dbReference type="ARBA" id="ARBA00022525"/>
    </source>
</evidence>
<feature type="chain" id="PRO_5040380005" evidence="9">
    <location>
        <begin position="28"/>
        <end position="443"/>
    </location>
</feature>
<evidence type="ECO:0000256" key="2">
    <source>
        <dbReference type="ARBA" id="ARBA00007447"/>
    </source>
</evidence>
<organism evidence="11 12">
    <name type="scientific">Salix purpurea</name>
    <name type="common">Purple osier willow</name>
    <dbReference type="NCBI Taxonomy" id="77065"/>
    <lineage>
        <taxon>Eukaryota</taxon>
        <taxon>Viridiplantae</taxon>
        <taxon>Streptophyta</taxon>
        <taxon>Embryophyta</taxon>
        <taxon>Tracheophyta</taxon>
        <taxon>Spermatophyta</taxon>
        <taxon>Magnoliopsida</taxon>
        <taxon>eudicotyledons</taxon>
        <taxon>Gunneridae</taxon>
        <taxon>Pentapetalae</taxon>
        <taxon>rosids</taxon>
        <taxon>fabids</taxon>
        <taxon>Malpighiales</taxon>
        <taxon>Salicaceae</taxon>
        <taxon>Saliceae</taxon>
        <taxon>Salix</taxon>
    </lineage>
</organism>
<protein>
    <submittedName>
        <fullName evidence="11">ASPARTIC PROTEINASE CDR1-RELATED</fullName>
    </submittedName>
</protein>
<gene>
    <name evidence="11" type="ORF">OIU79_019679</name>
</gene>
<evidence type="ECO:0000259" key="10">
    <source>
        <dbReference type="PROSITE" id="PS51767"/>
    </source>
</evidence>
<dbReference type="CDD" id="cd05476">
    <property type="entry name" value="pepsin_A_like_plant"/>
    <property type="match status" value="1"/>
</dbReference>
<reference evidence="11" key="1">
    <citation type="submission" date="2022-11" db="EMBL/GenBank/DDBJ databases">
        <authorList>
            <person name="Hyden B.L."/>
            <person name="Feng K."/>
            <person name="Yates T."/>
            <person name="Jawdy S."/>
            <person name="Smart L.B."/>
            <person name="Muchero W."/>
        </authorList>
    </citation>
    <scope>NUCLEOTIDE SEQUENCE</scope>
    <source>
        <tissue evidence="11">Shoot tip</tissue>
    </source>
</reference>
<dbReference type="GO" id="GO:0006508">
    <property type="term" value="P:proteolysis"/>
    <property type="evidence" value="ECO:0007669"/>
    <property type="project" value="UniProtKB-KW"/>
</dbReference>
<comment type="similarity">
    <text evidence="2">Belongs to the peptidase A1 family.</text>
</comment>
<dbReference type="InterPro" id="IPR032799">
    <property type="entry name" value="TAXi_C"/>
</dbReference>
<evidence type="ECO:0000256" key="7">
    <source>
        <dbReference type="ARBA" id="ARBA00022801"/>
    </source>
</evidence>
<dbReference type="SUPFAM" id="SSF50630">
    <property type="entry name" value="Acid proteases"/>
    <property type="match status" value="1"/>
</dbReference>
<evidence type="ECO:0000256" key="1">
    <source>
        <dbReference type="ARBA" id="ARBA00004613"/>
    </source>
</evidence>
<dbReference type="GO" id="GO:0008270">
    <property type="term" value="F:zinc ion binding"/>
    <property type="evidence" value="ECO:0007669"/>
    <property type="project" value="InterPro"/>
</dbReference>
<dbReference type="InterPro" id="IPR033121">
    <property type="entry name" value="PEPTIDASE_A1"/>
</dbReference>
<dbReference type="InterPro" id="IPR051708">
    <property type="entry name" value="Plant_Aspart_Prot_A1"/>
</dbReference>
<evidence type="ECO:0000256" key="5">
    <source>
        <dbReference type="ARBA" id="ARBA00022729"/>
    </source>
</evidence>
<evidence type="ECO:0000313" key="11">
    <source>
        <dbReference type="EMBL" id="KAJ6680011.1"/>
    </source>
</evidence>
<keyword evidence="12" id="KW-1185">Reference proteome</keyword>